<dbReference type="GO" id="GO:0005737">
    <property type="term" value="C:cytoplasm"/>
    <property type="evidence" value="ECO:0007669"/>
    <property type="project" value="TreeGrafter"/>
</dbReference>
<organism evidence="2 3">
    <name type="scientific">Homoserinimonas aerilata</name>
    <dbReference type="NCBI Taxonomy" id="1162970"/>
    <lineage>
        <taxon>Bacteria</taxon>
        <taxon>Bacillati</taxon>
        <taxon>Actinomycetota</taxon>
        <taxon>Actinomycetes</taxon>
        <taxon>Micrococcales</taxon>
        <taxon>Microbacteriaceae</taxon>
        <taxon>Homoserinimonas</taxon>
    </lineage>
</organism>
<dbReference type="AlphaFoldDB" id="A0A542YJ22"/>
<dbReference type="InterPro" id="IPR017741">
    <property type="entry name" value="FAD-dependent_OxRdtase_HpnW"/>
</dbReference>
<evidence type="ECO:0000313" key="2">
    <source>
        <dbReference type="EMBL" id="TQL48096.1"/>
    </source>
</evidence>
<dbReference type="RefSeq" id="WP_141880281.1">
    <property type="nucleotide sequence ID" value="NZ_VFOM01000001.1"/>
</dbReference>
<name>A0A542YJ22_9MICO</name>
<dbReference type="Gene3D" id="3.30.9.10">
    <property type="entry name" value="D-Amino Acid Oxidase, subunit A, domain 2"/>
    <property type="match status" value="1"/>
</dbReference>
<dbReference type="EMBL" id="VFOM01000001">
    <property type="protein sequence ID" value="TQL48096.1"/>
    <property type="molecule type" value="Genomic_DNA"/>
</dbReference>
<dbReference type="PANTHER" id="PTHR13847">
    <property type="entry name" value="SARCOSINE DEHYDROGENASE-RELATED"/>
    <property type="match status" value="1"/>
</dbReference>
<evidence type="ECO:0000259" key="1">
    <source>
        <dbReference type="Pfam" id="PF01266"/>
    </source>
</evidence>
<dbReference type="SUPFAM" id="SSF51905">
    <property type="entry name" value="FAD/NAD(P)-binding domain"/>
    <property type="match status" value="1"/>
</dbReference>
<feature type="domain" description="FAD dependent oxidoreductase" evidence="1">
    <location>
        <begin position="6"/>
        <end position="350"/>
    </location>
</feature>
<protein>
    <submittedName>
        <fullName evidence="2">FAD dependent oxidoreductase TIGR03364</fullName>
    </submittedName>
</protein>
<sequence length="361" mass="38378">MTQTFDLAVVGAGIVGLGHAVAAHRRGLRVVVVERASAISGATVRNFGHAGFSAHSGEAGEYAQVARAEWLRLSVEAGFWLRQAGTLVIARHEDERAVLDESGLGEPLTADAVARLAPISGAIGGALLHGDIQVDPREAGPAIARWLAREGVEFRWRTAALGAESGLLHTSRGEIRARAVVVAVNADVDQLFPQIAEAHGVIRNGLDMMLADGVGLGIPLLTGSSMLRYSAFASAPSLRDVRRRFEAEHPDLLAREVNQMYTERPDGTLIVGDTHYSGTTIMPFQDEAAFGLLTRLTENLFARPLRIRQRWQGVYATGPGDFLRAAPADGVRVVSVTSGIGMTTGLGLAASVIDELFGPQP</sequence>
<dbReference type="OrthoDB" id="9799943at2"/>
<dbReference type="Pfam" id="PF01266">
    <property type="entry name" value="DAO"/>
    <property type="match status" value="1"/>
</dbReference>
<gene>
    <name evidence="2" type="ORF">FB562_1177</name>
</gene>
<dbReference type="Proteomes" id="UP000317998">
    <property type="component" value="Unassembled WGS sequence"/>
</dbReference>
<accession>A0A542YJ22</accession>
<dbReference type="NCBIfam" id="TIGR03364">
    <property type="entry name" value="HpnW_proposed"/>
    <property type="match status" value="1"/>
</dbReference>
<proteinExistence type="predicted"/>
<evidence type="ECO:0000313" key="3">
    <source>
        <dbReference type="Proteomes" id="UP000317998"/>
    </source>
</evidence>
<reference evidence="2 3" key="1">
    <citation type="submission" date="2019-06" db="EMBL/GenBank/DDBJ databases">
        <title>Sequencing the genomes of 1000 actinobacteria strains.</title>
        <authorList>
            <person name="Klenk H.-P."/>
        </authorList>
    </citation>
    <scope>NUCLEOTIDE SEQUENCE [LARGE SCALE GENOMIC DNA]</scope>
    <source>
        <strain evidence="2 3">DSM 26477</strain>
    </source>
</reference>
<comment type="caution">
    <text evidence="2">The sequence shown here is derived from an EMBL/GenBank/DDBJ whole genome shotgun (WGS) entry which is preliminary data.</text>
</comment>
<dbReference type="Gene3D" id="3.50.50.60">
    <property type="entry name" value="FAD/NAD(P)-binding domain"/>
    <property type="match status" value="1"/>
</dbReference>
<dbReference type="InterPro" id="IPR006076">
    <property type="entry name" value="FAD-dep_OxRdtase"/>
</dbReference>
<keyword evidence="3" id="KW-1185">Reference proteome</keyword>
<dbReference type="InterPro" id="IPR036188">
    <property type="entry name" value="FAD/NAD-bd_sf"/>
</dbReference>